<feature type="region of interest" description="Disordered" evidence="1">
    <location>
        <begin position="20"/>
        <end position="89"/>
    </location>
</feature>
<protein>
    <recommendedName>
        <fullName evidence="5">YtxH domain-containing protein</fullName>
    </recommendedName>
</protein>
<sequence>MKKVLFLALAAVSFSFASCDSQKENNMEQAADNVEANGEAKADAMEAAGNEAGADSVEATTEAKADAMEDQADAMPSQATPAPATTPAQ</sequence>
<dbReference type="EMBL" id="RWIU01000004">
    <property type="protein sequence ID" value="RSK42930.1"/>
    <property type="molecule type" value="Genomic_DNA"/>
</dbReference>
<evidence type="ECO:0000256" key="1">
    <source>
        <dbReference type="SAM" id="MobiDB-lite"/>
    </source>
</evidence>
<dbReference type="Proteomes" id="UP000270291">
    <property type="component" value="Unassembled WGS sequence"/>
</dbReference>
<evidence type="ECO:0000313" key="3">
    <source>
        <dbReference type="EMBL" id="RSK42930.1"/>
    </source>
</evidence>
<organism evidence="3 4">
    <name type="scientific">Hymenobacter perfusus</name>
    <dbReference type="NCBI Taxonomy" id="1236770"/>
    <lineage>
        <taxon>Bacteria</taxon>
        <taxon>Pseudomonadati</taxon>
        <taxon>Bacteroidota</taxon>
        <taxon>Cytophagia</taxon>
        <taxon>Cytophagales</taxon>
        <taxon>Hymenobacteraceae</taxon>
        <taxon>Hymenobacter</taxon>
    </lineage>
</organism>
<feature type="chain" id="PRO_5019440882" description="YtxH domain-containing protein" evidence="2">
    <location>
        <begin position="18"/>
        <end position="89"/>
    </location>
</feature>
<dbReference type="PROSITE" id="PS51257">
    <property type="entry name" value="PROKAR_LIPOPROTEIN"/>
    <property type="match status" value="1"/>
</dbReference>
<dbReference type="AlphaFoldDB" id="A0A428K971"/>
<gene>
    <name evidence="3" type="ORF">EI293_14140</name>
</gene>
<keyword evidence="4" id="KW-1185">Reference proteome</keyword>
<name>A0A428K971_9BACT</name>
<evidence type="ECO:0000313" key="4">
    <source>
        <dbReference type="Proteomes" id="UP000270291"/>
    </source>
</evidence>
<feature type="compositionally biased region" description="Low complexity" evidence="1">
    <location>
        <begin position="79"/>
        <end position="89"/>
    </location>
</feature>
<evidence type="ECO:0008006" key="5">
    <source>
        <dbReference type="Google" id="ProtNLM"/>
    </source>
</evidence>
<dbReference type="RefSeq" id="WP_125438918.1">
    <property type="nucleotide sequence ID" value="NZ_RWIU01000004.1"/>
</dbReference>
<feature type="signal peptide" evidence="2">
    <location>
        <begin position="1"/>
        <end position="17"/>
    </location>
</feature>
<evidence type="ECO:0000256" key="2">
    <source>
        <dbReference type="SAM" id="SignalP"/>
    </source>
</evidence>
<proteinExistence type="predicted"/>
<comment type="caution">
    <text evidence="3">The sequence shown here is derived from an EMBL/GenBank/DDBJ whole genome shotgun (WGS) entry which is preliminary data.</text>
</comment>
<accession>A0A428K971</accession>
<reference evidence="3 4" key="1">
    <citation type="submission" date="2018-12" db="EMBL/GenBank/DDBJ databases">
        <authorList>
            <person name="Feng G."/>
            <person name="Zhu H."/>
        </authorList>
    </citation>
    <scope>NUCLEOTIDE SEQUENCE [LARGE SCALE GENOMIC DNA]</scope>
    <source>
        <strain evidence="3 4">LMG 26000</strain>
    </source>
</reference>
<dbReference type="OrthoDB" id="887367at2"/>
<keyword evidence="2" id="KW-0732">Signal</keyword>